<evidence type="ECO:0000313" key="6">
    <source>
        <dbReference type="Proteomes" id="UP000031523"/>
    </source>
</evidence>
<name>A0A0B5F0R8_STRA4</name>
<evidence type="ECO:0000259" key="3">
    <source>
        <dbReference type="Pfam" id="PF00586"/>
    </source>
</evidence>
<accession>A0A0B5F0R8</accession>
<comment type="similarity">
    <text evidence="1">Belongs to the HypE family.</text>
</comment>
<dbReference type="Gene3D" id="3.90.650.10">
    <property type="entry name" value="PurM-like C-terminal domain"/>
    <property type="match status" value="1"/>
</dbReference>
<sequence length="355" mass="36812">MSHPAELTRFRDTDTAGQGTGGPLPWPAGQVTLAQARGERSLTALFRAALADVSTPEPPPVPAGGRLTWTTGTFTPEPPFWPDGDIGRLAVCATVNALAAQGARPLALSLTAVVEAGLPLERLRALSTSVRESLAEAEVPLGGFDLGVVRTGEADQLYLTATGTGLLPAAATTAPARPGDRLWLTGPLGNHGTHLLATRHQLGYEQLIHARLRPLTGLFTRLHRGHPEALRGIRPVSTGGLAATLTALAEETGLSPAVDPDLLPLAPDTQLAMSALGLEPWTTASEPTHLVVAAPDPALEATLDRHTPEGAATLIGTLREPPAATLPEHPVLLCPAGQPPEALVLPTAPPPARQT</sequence>
<reference evidence="5 6" key="1">
    <citation type="submission" date="2015-01" db="EMBL/GenBank/DDBJ databases">
        <title>Enhanced salinomycin production by adjusting the supply of polyketide extender units in Streptomyce albus DSM 41398.</title>
        <authorList>
            <person name="Lu C."/>
        </authorList>
    </citation>
    <scope>NUCLEOTIDE SEQUENCE [LARGE SCALE GENOMIC DNA]</scope>
    <source>
        <strain evidence="6">ATCC 21838 / DSM 41398 / FERM P-419 / JCM 4703 / NBRC 107858</strain>
    </source>
</reference>
<dbReference type="AlphaFoldDB" id="A0A0B5F0R8"/>
<dbReference type="PANTHER" id="PTHR30303">
    <property type="entry name" value="HYDROGENASE ISOENZYMES FORMATION PROTEIN HYPE"/>
    <property type="match status" value="1"/>
</dbReference>
<keyword evidence="6" id="KW-1185">Reference proteome</keyword>
<feature type="domain" description="PurM-like N-terminal" evidence="3">
    <location>
        <begin position="64"/>
        <end position="166"/>
    </location>
</feature>
<dbReference type="EMBL" id="CP010519">
    <property type="protein sequence ID" value="AJE87664.1"/>
    <property type="molecule type" value="Genomic_DNA"/>
</dbReference>
<dbReference type="KEGG" id="sals:SLNWT_7288"/>
<evidence type="ECO:0000256" key="1">
    <source>
        <dbReference type="ARBA" id="ARBA00006243"/>
    </source>
</evidence>
<feature type="region of interest" description="Disordered" evidence="2">
    <location>
        <begin position="1"/>
        <end position="26"/>
    </location>
</feature>
<dbReference type="InterPro" id="IPR016188">
    <property type="entry name" value="PurM-like_N"/>
</dbReference>
<gene>
    <name evidence="5" type="ORF">SLNWT_7288</name>
</gene>
<dbReference type="PANTHER" id="PTHR30303:SF0">
    <property type="entry name" value="CARBAMOYL DEHYDRATASE HYPE"/>
    <property type="match status" value="1"/>
</dbReference>
<dbReference type="Gene3D" id="3.30.1330.10">
    <property type="entry name" value="PurM-like, N-terminal domain"/>
    <property type="match status" value="1"/>
</dbReference>
<feature type="compositionally biased region" description="Basic and acidic residues" evidence="2">
    <location>
        <begin position="1"/>
        <end position="14"/>
    </location>
</feature>
<dbReference type="InterPro" id="IPR036676">
    <property type="entry name" value="PurM-like_C_sf"/>
</dbReference>
<dbReference type="Pfam" id="PF02769">
    <property type="entry name" value="AIRS_C"/>
    <property type="match status" value="1"/>
</dbReference>
<evidence type="ECO:0000256" key="2">
    <source>
        <dbReference type="SAM" id="MobiDB-lite"/>
    </source>
</evidence>
<dbReference type="Proteomes" id="UP000031523">
    <property type="component" value="Chromosome"/>
</dbReference>
<dbReference type="InterPro" id="IPR036921">
    <property type="entry name" value="PurM-like_N_sf"/>
</dbReference>
<dbReference type="InterPro" id="IPR011854">
    <property type="entry name" value="HypE"/>
</dbReference>
<dbReference type="Pfam" id="PF00586">
    <property type="entry name" value="AIRS"/>
    <property type="match status" value="1"/>
</dbReference>
<dbReference type="GO" id="GO:0051604">
    <property type="term" value="P:protein maturation"/>
    <property type="evidence" value="ECO:0007669"/>
    <property type="project" value="TreeGrafter"/>
</dbReference>
<organism evidence="5 6">
    <name type="scientific">Streptomyces albus (strain ATCC 21838 / DSM 41398 / FERM P-419 / JCM 4703 / NBRC 107858)</name>
    <dbReference type="NCBI Taxonomy" id="1081613"/>
    <lineage>
        <taxon>Bacteria</taxon>
        <taxon>Bacillati</taxon>
        <taxon>Actinomycetota</taxon>
        <taxon>Actinomycetes</taxon>
        <taxon>Kitasatosporales</taxon>
        <taxon>Streptomycetaceae</taxon>
        <taxon>Streptomyces</taxon>
    </lineage>
</organism>
<evidence type="ECO:0000259" key="4">
    <source>
        <dbReference type="Pfam" id="PF02769"/>
    </source>
</evidence>
<proteinExistence type="inferred from homology"/>
<protein>
    <submittedName>
        <fullName evidence="5">Hydrogenase expression/formation protein HypE</fullName>
    </submittedName>
</protein>
<dbReference type="SUPFAM" id="SSF56042">
    <property type="entry name" value="PurM C-terminal domain-like"/>
    <property type="match status" value="1"/>
</dbReference>
<dbReference type="SUPFAM" id="SSF55326">
    <property type="entry name" value="PurM N-terminal domain-like"/>
    <property type="match status" value="1"/>
</dbReference>
<evidence type="ECO:0000313" key="5">
    <source>
        <dbReference type="EMBL" id="AJE87664.1"/>
    </source>
</evidence>
<dbReference type="InterPro" id="IPR010918">
    <property type="entry name" value="PurM-like_C_dom"/>
</dbReference>
<feature type="domain" description="PurM-like C-terminal" evidence="4">
    <location>
        <begin position="177"/>
        <end position="320"/>
    </location>
</feature>